<dbReference type="FunFam" id="1.10.10.10:FF:000079">
    <property type="entry name" value="GntR family transcriptional regulator"/>
    <property type="match status" value="1"/>
</dbReference>
<evidence type="ECO:0000256" key="4">
    <source>
        <dbReference type="NCBIfam" id="TIGR02018"/>
    </source>
</evidence>
<dbReference type="AlphaFoldDB" id="A0A5R9IVB9"/>
<evidence type="ECO:0000259" key="5">
    <source>
        <dbReference type="PROSITE" id="PS50949"/>
    </source>
</evidence>
<dbReference type="NCBIfam" id="TIGR02018">
    <property type="entry name" value="his_ut_repres"/>
    <property type="match status" value="1"/>
</dbReference>
<evidence type="ECO:0000313" key="7">
    <source>
        <dbReference type="Proteomes" id="UP000307790"/>
    </source>
</evidence>
<dbReference type="InterPro" id="IPR050679">
    <property type="entry name" value="Bact_HTH_transcr_reg"/>
</dbReference>
<dbReference type="InterPro" id="IPR036388">
    <property type="entry name" value="WH-like_DNA-bd_sf"/>
</dbReference>
<dbReference type="InterPro" id="IPR011663">
    <property type="entry name" value="UTRA"/>
</dbReference>
<dbReference type="InterPro" id="IPR001034">
    <property type="entry name" value="DeoR_HTH"/>
</dbReference>
<dbReference type="Gene3D" id="3.40.1410.10">
    <property type="entry name" value="Chorismate lyase-like"/>
    <property type="match status" value="1"/>
</dbReference>
<sequence length="234" mass="25971">MTTPKFTQIKDHIRGQIESGVLPELARVASENELADQFQVSRMTARRALQELTEEGVLSRAKGAGTFVASFKSQSSVLQIRSIKDEINENGGDYSAQLLQLTSLEASEEIAKNLQIAIGSNVFQSLILHKNNGLPVQLEQRFVDADLLPEYGEQDFHRITPHEYLSKVAPLTEASQEISAVVANNEICEYLQTSEHNACLQIKRRTWSRAGVVSFAILTSPGDRYRLGGHSVFN</sequence>
<dbReference type="PRINTS" id="PR00037">
    <property type="entry name" value="HTHLACR"/>
</dbReference>
<dbReference type="SMART" id="SM00345">
    <property type="entry name" value="HTH_GNTR"/>
    <property type="match status" value="1"/>
</dbReference>
<dbReference type="EMBL" id="VCBC01000003">
    <property type="protein sequence ID" value="TLU67116.1"/>
    <property type="molecule type" value="Genomic_DNA"/>
</dbReference>
<dbReference type="GO" id="GO:0006547">
    <property type="term" value="P:L-histidine metabolic process"/>
    <property type="evidence" value="ECO:0007669"/>
    <property type="project" value="UniProtKB-UniRule"/>
</dbReference>
<dbReference type="OrthoDB" id="9808698at2"/>
<keyword evidence="1" id="KW-0805">Transcription regulation</keyword>
<reference evidence="6 7" key="1">
    <citation type="submission" date="2019-05" db="EMBL/GenBank/DDBJ databases">
        <title>Genome sequences of Thalassotalea litorea 1K03283.</title>
        <authorList>
            <person name="Zhang D."/>
        </authorList>
    </citation>
    <scope>NUCLEOTIDE SEQUENCE [LARGE SCALE GENOMIC DNA]</scope>
    <source>
        <strain evidence="6 7">MCCC 1K03283</strain>
    </source>
</reference>
<comment type="caution">
    <text evidence="6">The sequence shown here is derived from an EMBL/GenBank/DDBJ whole genome shotgun (WGS) entry which is preliminary data.</text>
</comment>
<dbReference type="CDD" id="cd07377">
    <property type="entry name" value="WHTH_GntR"/>
    <property type="match status" value="1"/>
</dbReference>
<keyword evidence="2" id="KW-0238">DNA-binding</keyword>
<gene>
    <name evidence="6" type="primary">hutC</name>
    <name evidence="6" type="ORF">FE810_02190</name>
</gene>
<dbReference type="SUPFAM" id="SSF64288">
    <property type="entry name" value="Chorismate lyase-like"/>
    <property type="match status" value="1"/>
</dbReference>
<dbReference type="InterPro" id="IPR036390">
    <property type="entry name" value="WH_DNA-bd_sf"/>
</dbReference>
<protein>
    <recommendedName>
        <fullName evidence="4">Histidine utilization repressor</fullName>
    </recommendedName>
</protein>
<dbReference type="Pfam" id="PF07702">
    <property type="entry name" value="UTRA"/>
    <property type="match status" value="1"/>
</dbReference>
<accession>A0A5R9IVB9</accession>
<dbReference type="InterPro" id="IPR010248">
    <property type="entry name" value="His_ut_repres"/>
</dbReference>
<organism evidence="6 7">
    <name type="scientific">Thalassotalea litorea</name>
    <dbReference type="NCBI Taxonomy" id="2020715"/>
    <lineage>
        <taxon>Bacteria</taxon>
        <taxon>Pseudomonadati</taxon>
        <taxon>Pseudomonadota</taxon>
        <taxon>Gammaproteobacteria</taxon>
        <taxon>Alteromonadales</taxon>
        <taxon>Colwelliaceae</taxon>
        <taxon>Thalassotalea</taxon>
    </lineage>
</organism>
<feature type="domain" description="HTH gntR-type" evidence="5">
    <location>
        <begin position="3"/>
        <end position="71"/>
    </location>
</feature>
<dbReference type="GO" id="GO:0003677">
    <property type="term" value="F:DNA binding"/>
    <property type="evidence" value="ECO:0007669"/>
    <property type="project" value="UniProtKB-UniRule"/>
</dbReference>
<dbReference type="Gene3D" id="1.10.10.10">
    <property type="entry name" value="Winged helix-like DNA-binding domain superfamily/Winged helix DNA-binding domain"/>
    <property type="match status" value="1"/>
</dbReference>
<evidence type="ECO:0000313" key="6">
    <source>
        <dbReference type="EMBL" id="TLU67116.1"/>
    </source>
</evidence>
<dbReference type="SMART" id="SM00866">
    <property type="entry name" value="UTRA"/>
    <property type="match status" value="1"/>
</dbReference>
<dbReference type="PROSITE" id="PS50949">
    <property type="entry name" value="HTH_GNTR"/>
    <property type="match status" value="1"/>
</dbReference>
<dbReference type="GO" id="GO:0045892">
    <property type="term" value="P:negative regulation of DNA-templated transcription"/>
    <property type="evidence" value="ECO:0007669"/>
    <property type="project" value="UniProtKB-UniRule"/>
</dbReference>
<proteinExistence type="predicted"/>
<dbReference type="PANTHER" id="PTHR44846">
    <property type="entry name" value="MANNOSYL-D-GLYCERATE TRANSPORT/METABOLISM SYSTEM REPRESSOR MNGR-RELATED"/>
    <property type="match status" value="1"/>
</dbReference>
<dbReference type="SUPFAM" id="SSF46785">
    <property type="entry name" value="Winged helix' DNA-binding domain"/>
    <property type="match status" value="1"/>
</dbReference>
<keyword evidence="3" id="KW-0804">Transcription</keyword>
<dbReference type="PRINTS" id="PR00035">
    <property type="entry name" value="HTHGNTR"/>
</dbReference>
<dbReference type="Proteomes" id="UP000307790">
    <property type="component" value="Unassembled WGS sequence"/>
</dbReference>
<dbReference type="GO" id="GO:0003700">
    <property type="term" value="F:DNA-binding transcription factor activity"/>
    <property type="evidence" value="ECO:0007669"/>
    <property type="project" value="UniProtKB-UniRule"/>
</dbReference>
<keyword evidence="7" id="KW-1185">Reference proteome</keyword>
<evidence type="ECO:0000256" key="1">
    <source>
        <dbReference type="ARBA" id="ARBA00023015"/>
    </source>
</evidence>
<dbReference type="InterPro" id="IPR028978">
    <property type="entry name" value="Chorismate_lyase_/UTRA_dom_sf"/>
</dbReference>
<evidence type="ECO:0000256" key="3">
    <source>
        <dbReference type="ARBA" id="ARBA00023163"/>
    </source>
</evidence>
<dbReference type="InterPro" id="IPR000524">
    <property type="entry name" value="Tscrpt_reg_HTH_GntR"/>
</dbReference>
<dbReference type="Pfam" id="PF00392">
    <property type="entry name" value="GntR"/>
    <property type="match status" value="1"/>
</dbReference>
<dbReference type="RefSeq" id="WP_138318397.1">
    <property type="nucleotide sequence ID" value="NZ_VCBC01000003.1"/>
</dbReference>
<dbReference type="PANTHER" id="PTHR44846:SF16">
    <property type="entry name" value="TRANSCRIPTIONAL REGULATOR PHNF-RELATED"/>
    <property type="match status" value="1"/>
</dbReference>
<evidence type="ECO:0000256" key="2">
    <source>
        <dbReference type="ARBA" id="ARBA00023125"/>
    </source>
</evidence>
<name>A0A5R9IVB9_9GAMM</name>